<feature type="compositionally biased region" description="Basic and acidic residues" evidence="1">
    <location>
        <begin position="242"/>
        <end position="256"/>
    </location>
</feature>
<feature type="compositionally biased region" description="Polar residues" evidence="1">
    <location>
        <begin position="223"/>
        <end position="241"/>
    </location>
</feature>
<proteinExistence type="predicted"/>
<name>A0A174CKL3_9FIRM</name>
<dbReference type="RefSeq" id="WP_083487037.1">
    <property type="nucleotide sequence ID" value="NZ_CYZU01000009.1"/>
</dbReference>
<dbReference type="OrthoDB" id="9795666at2"/>
<evidence type="ECO:0000313" key="5">
    <source>
        <dbReference type="EMBL" id="CUO12235.1"/>
    </source>
</evidence>
<feature type="transmembrane region" description="Helical" evidence="2">
    <location>
        <begin position="185"/>
        <end position="205"/>
    </location>
</feature>
<dbReference type="EMBL" id="CYZU01000009">
    <property type="protein sequence ID" value="CUO12235.1"/>
    <property type="molecule type" value="Genomic_DNA"/>
</dbReference>
<evidence type="ECO:0000256" key="2">
    <source>
        <dbReference type="SAM" id="Phobius"/>
    </source>
</evidence>
<keyword evidence="2" id="KW-1133">Transmembrane helix</keyword>
<keyword evidence="2" id="KW-0812">Transmembrane</keyword>
<organism evidence="5 6">
    <name type="scientific">Faecalicatena contorta</name>
    <dbReference type="NCBI Taxonomy" id="39482"/>
    <lineage>
        <taxon>Bacteria</taxon>
        <taxon>Bacillati</taxon>
        <taxon>Bacillota</taxon>
        <taxon>Clostridia</taxon>
        <taxon>Lachnospirales</taxon>
        <taxon>Lachnospiraceae</taxon>
        <taxon>Faecalicatena</taxon>
    </lineage>
</organism>
<dbReference type="Proteomes" id="UP000095544">
    <property type="component" value="Unassembled WGS sequence"/>
</dbReference>
<feature type="transmembrane region" description="Helical" evidence="2">
    <location>
        <begin position="107"/>
        <end position="126"/>
    </location>
</feature>
<dbReference type="InterPro" id="IPR026870">
    <property type="entry name" value="Zinc_ribbon_dom"/>
</dbReference>
<feature type="domain" description="Putative host cell surface-exposed lipoprotein Ltp-like HTH region" evidence="3">
    <location>
        <begin position="263"/>
        <end position="309"/>
    </location>
</feature>
<feature type="transmembrane region" description="Helical" evidence="2">
    <location>
        <begin position="133"/>
        <end position="153"/>
    </location>
</feature>
<protein>
    <submittedName>
        <fullName evidence="5">Predicted membrane protein</fullName>
    </submittedName>
</protein>
<feature type="compositionally biased region" description="Basic and acidic residues" evidence="1">
    <location>
        <begin position="213"/>
        <end position="222"/>
    </location>
</feature>
<feature type="domain" description="Putative host cell surface-exposed lipoprotein Ltp-like HTH region" evidence="3">
    <location>
        <begin position="312"/>
        <end position="359"/>
    </location>
</feature>
<keyword evidence="2" id="KW-0472">Membrane</keyword>
<feature type="transmembrane region" description="Helical" evidence="2">
    <location>
        <begin position="72"/>
        <end position="95"/>
    </location>
</feature>
<sequence length="410" mass="43777">MKCSKCGAEIPEGAKFCTECGTKISGDAAVQETPPVQQEAEQTYYTMDQNNGNHPKANPPVPKNAAFKTFRLVLGIISIILFLIVSLQSCVAGAANALSSNGEVSGSAGFLLAVCMLIAGIVTICLKKKQTTAAYLVPAGFYIVGALLAAANVGSYSDLGIWAVLASIFGALHVLFMFRSKNTKALISIIVPIVIVVIICLFVGISGSGTRNAGDKTTKNTENKTASSTAKENETAPNDTAKTPETKTDSTAKPESEPEVPAEYKAALTKAASYSDMMYMSKAGIYNQLTSEYGEQFPAEAAQYAVDNLNADWNANALAKAKSYSDSLHMSKLGIYNQLISENGEQFTAEEAQYAMDNLEADWNANALAKAKDYQESLAMSAEAIREQLTSEYGEQFTAEEADYAISHLN</sequence>
<dbReference type="STRING" id="39482.ERS852491_01347"/>
<dbReference type="InterPro" id="IPR011434">
    <property type="entry name" value="Ltp-like_HTH"/>
</dbReference>
<feature type="domain" description="Putative host cell surface-exposed lipoprotein Ltp-like HTH region" evidence="3">
    <location>
        <begin position="362"/>
        <end position="409"/>
    </location>
</feature>
<dbReference type="Pfam" id="PF07553">
    <property type="entry name" value="Lipoprotein_Ltp"/>
    <property type="match status" value="3"/>
</dbReference>
<gene>
    <name evidence="5" type="ORF">ERS852491_01347</name>
</gene>
<evidence type="ECO:0000259" key="4">
    <source>
        <dbReference type="Pfam" id="PF13240"/>
    </source>
</evidence>
<evidence type="ECO:0000256" key="1">
    <source>
        <dbReference type="SAM" id="MobiDB-lite"/>
    </source>
</evidence>
<dbReference type="AlphaFoldDB" id="A0A174CKL3"/>
<feature type="region of interest" description="Disordered" evidence="1">
    <location>
        <begin position="211"/>
        <end position="262"/>
    </location>
</feature>
<evidence type="ECO:0000313" key="6">
    <source>
        <dbReference type="Proteomes" id="UP000095544"/>
    </source>
</evidence>
<evidence type="ECO:0000259" key="3">
    <source>
        <dbReference type="Pfam" id="PF07553"/>
    </source>
</evidence>
<reference evidence="5 6" key="1">
    <citation type="submission" date="2015-09" db="EMBL/GenBank/DDBJ databases">
        <authorList>
            <consortium name="Pathogen Informatics"/>
        </authorList>
    </citation>
    <scope>NUCLEOTIDE SEQUENCE [LARGE SCALE GENOMIC DNA]</scope>
    <source>
        <strain evidence="5 6">2789STDY5834876</strain>
    </source>
</reference>
<dbReference type="Gene3D" id="1.10.10.10">
    <property type="entry name" value="Winged helix-like DNA-binding domain superfamily/Winged helix DNA-binding domain"/>
    <property type="match status" value="3"/>
</dbReference>
<accession>A0A174CKL3</accession>
<feature type="domain" description="Zinc-ribbon" evidence="4">
    <location>
        <begin position="2"/>
        <end position="24"/>
    </location>
</feature>
<dbReference type="InterPro" id="IPR036388">
    <property type="entry name" value="WH-like_DNA-bd_sf"/>
</dbReference>
<feature type="transmembrane region" description="Helical" evidence="2">
    <location>
        <begin position="159"/>
        <end position="178"/>
    </location>
</feature>
<dbReference type="Pfam" id="PF13240">
    <property type="entry name" value="Zn_Ribbon_1"/>
    <property type="match status" value="1"/>
</dbReference>